<sequence>MPATRASAVLLCLTVMAGLLATGCSGDKDETGPSPSPSTGPSGTPPPVFTLEQVETALLTRGDYGKNWAVPAPERRRTSLVKKQIETCTYGKLDPPGTPQFAAQQYSEKSGRLDGGNRSELIMVYPTAEEASGAFARTQEKLKDCRPKKRVPPSPIPSSTRFLASFDATWTPTEEPIGEWRRSGGLQKGVYSTYIKHNIAYTFFDYALRGNVLVSSIYWQATEPRTKVDPIKKRAEELLTKQLERIG</sequence>
<dbReference type="PROSITE" id="PS51257">
    <property type="entry name" value="PROKAR_LIPOPROTEIN"/>
    <property type="match status" value="1"/>
</dbReference>
<accession>A0ABP6Q0W6</accession>
<evidence type="ECO:0000313" key="3">
    <source>
        <dbReference type="EMBL" id="GAA3199459.1"/>
    </source>
</evidence>
<comment type="caution">
    <text evidence="3">The sequence shown here is derived from an EMBL/GenBank/DDBJ whole genome shotgun (WGS) entry which is preliminary data.</text>
</comment>
<proteinExistence type="predicted"/>
<keyword evidence="2" id="KW-0732">Signal</keyword>
<feature type="compositionally biased region" description="Pro residues" evidence="1">
    <location>
        <begin position="34"/>
        <end position="48"/>
    </location>
</feature>
<dbReference type="Proteomes" id="UP001501237">
    <property type="component" value="Unassembled WGS sequence"/>
</dbReference>
<evidence type="ECO:0000256" key="2">
    <source>
        <dbReference type="SAM" id="SignalP"/>
    </source>
</evidence>
<evidence type="ECO:0000256" key="1">
    <source>
        <dbReference type="SAM" id="MobiDB-lite"/>
    </source>
</evidence>
<feature type="region of interest" description="Disordered" evidence="1">
    <location>
        <begin position="26"/>
        <end position="49"/>
    </location>
</feature>
<feature type="chain" id="PRO_5045712126" description="PknH-like protein" evidence="2">
    <location>
        <begin position="22"/>
        <end position="247"/>
    </location>
</feature>
<reference evidence="4" key="1">
    <citation type="journal article" date="2019" name="Int. J. Syst. Evol. Microbiol.">
        <title>The Global Catalogue of Microorganisms (GCM) 10K type strain sequencing project: providing services to taxonomists for standard genome sequencing and annotation.</title>
        <authorList>
            <consortium name="The Broad Institute Genomics Platform"/>
            <consortium name="The Broad Institute Genome Sequencing Center for Infectious Disease"/>
            <person name="Wu L."/>
            <person name="Ma J."/>
        </authorList>
    </citation>
    <scope>NUCLEOTIDE SEQUENCE [LARGE SCALE GENOMIC DNA]</scope>
    <source>
        <strain evidence="4">JCM 9377</strain>
    </source>
</reference>
<protein>
    <recommendedName>
        <fullName evidence="5">PknH-like protein</fullName>
    </recommendedName>
</protein>
<organism evidence="3 4">
    <name type="scientific">Actinocorallia longicatena</name>
    <dbReference type="NCBI Taxonomy" id="111803"/>
    <lineage>
        <taxon>Bacteria</taxon>
        <taxon>Bacillati</taxon>
        <taxon>Actinomycetota</taxon>
        <taxon>Actinomycetes</taxon>
        <taxon>Streptosporangiales</taxon>
        <taxon>Thermomonosporaceae</taxon>
        <taxon>Actinocorallia</taxon>
    </lineage>
</organism>
<name>A0ABP6Q0W6_9ACTN</name>
<feature type="signal peptide" evidence="2">
    <location>
        <begin position="1"/>
        <end position="21"/>
    </location>
</feature>
<keyword evidence="4" id="KW-1185">Reference proteome</keyword>
<dbReference type="EMBL" id="BAAAUV010000003">
    <property type="protein sequence ID" value="GAA3199459.1"/>
    <property type="molecule type" value="Genomic_DNA"/>
</dbReference>
<evidence type="ECO:0008006" key="5">
    <source>
        <dbReference type="Google" id="ProtNLM"/>
    </source>
</evidence>
<evidence type="ECO:0000313" key="4">
    <source>
        <dbReference type="Proteomes" id="UP001501237"/>
    </source>
</evidence>
<gene>
    <name evidence="3" type="ORF">GCM10010468_11680</name>
</gene>